<dbReference type="OrthoDB" id="537032at2759"/>
<feature type="domain" description="TLC" evidence="9">
    <location>
        <begin position="1"/>
        <end position="123"/>
    </location>
</feature>
<dbReference type="Proteomes" id="UP000708208">
    <property type="component" value="Unassembled WGS sequence"/>
</dbReference>
<comment type="pathway">
    <text evidence="2">Lipid metabolism; sphingolipid metabolism.</text>
</comment>
<dbReference type="SMART" id="SM00724">
    <property type="entry name" value="TLC"/>
    <property type="match status" value="1"/>
</dbReference>
<dbReference type="GO" id="GO:0050291">
    <property type="term" value="F:sphingosine N-acyltransferase activity"/>
    <property type="evidence" value="ECO:0007669"/>
    <property type="project" value="InterPro"/>
</dbReference>
<dbReference type="GO" id="GO:0016020">
    <property type="term" value="C:membrane"/>
    <property type="evidence" value="ECO:0007669"/>
    <property type="project" value="UniProtKB-SubCell"/>
</dbReference>
<dbReference type="AlphaFoldDB" id="A0A8J2L6F1"/>
<evidence type="ECO:0000256" key="7">
    <source>
        <dbReference type="PROSITE-ProRule" id="PRU00205"/>
    </source>
</evidence>
<feature type="non-terminal residue" evidence="10">
    <location>
        <position position="123"/>
    </location>
</feature>
<comment type="caution">
    <text evidence="10">The sequence shown here is derived from an EMBL/GenBank/DDBJ whole genome shotgun (WGS) entry which is preliminary data.</text>
</comment>
<reference evidence="10" key="1">
    <citation type="submission" date="2021-06" db="EMBL/GenBank/DDBJ databases">
        <authorList>
            <person name="Hodson N. C."/>
            <person name="Mongue J. A."/>
            <person name="Jaron S. K."/>
        </authorList>
    </citation>
    <scope>NUCLEOTIDE SEQUENCE</scope>
</reference>
<comment type="pathway">
    <text evidence="3">Sphingolipid metabolism.</text>
</comment>
<feature type="non-terminal residue" evidence="10">
    <location>
        <position position="1"/>
    </location>
</feature>
<protein>
    <recommendedName>
        <fullName evidence="9">TLC domain-containing protein</fullName>
    </recommendedName>
</protein>
<evidence type="ECO:0000256" key="3">
    <source>
        <dbReference type="ARBA" id="ARBA00004991"/>
    </source>
</evidence>
<keyword evidence="6 7" id="KW-0472">Membrane</keyword>
<dbReference type="Pfam" id="PF03798">
    <property type="entry name" value="TRAM_LAG1_CLN8"/>
    <property type="match status" value="1"/>
</dbReference>
<dbReference type="GO" id="GO:0046513">
    <property type="term" value="P:ceramide biosynthetic process"/>
    <property type="evidence" value="ECO:0007669"/>
    <property type="project" value="InterPro"/>
</dbReference>
<evidence type="ECO:0000256" key="4">
    <source>
        <dbReference type="ARBA" id="ARBA00022692"/>
    </source>
</evidence>
<accession>A0A8J2L6F1</accession>
<proteinExistence type="predicted"/>
<feature type="transmembrane region" description="Helical" evidence="8">
    <location>
        <begin position="15"/>
        <end position="34"/>
    </location>
</feature>
<dbReference type="PROSITE" id="PS50922">
    <property type="entry name" value="TLC"/>
    <property type="match status" value="1"/>
</dbReference>
<evidence type="ECO:0000313" key="10">
    <source>
        <dbReference type="EMBL" id="CAG7826462.1"/>
    </source>
</evidence>
<evidence type="ECO:0000256" key="8">
    <source>
        <dbReference type="SAM" id="Phobius"/>
    </source>
</evidence>
<keyword evidence="5 8" id="KW-1133">Transmembrane helix</keyword>
<keyword evidence="11" id="KW-1185">Reference proteome</keyword>
<evidence type="ECO:0000256" key="2">
    <source>
        <dbReference type="ARBA" id="ARBA00004760"/>
    </source>
</evidence>
<evidence type="ECO:0000259" key="9">
    <source>
        <dbReference type="PROSITE" id="PS50922"/>
    </source>
</evidence>
<dbReference type="InterPro" id="IPR006634">
    <property type="entry name" value="TLC-dom"/>
</dbReference>
<evidence type="ECO:0000256" key="6">
    <source>
        <dbReference type="ARBA" id="ARBA00023136"/>
    </source>
</evidence>
<gene>
    <name evidence="10" type="ORF">AFUS01_LOCUS36514</name>
</gene>
<comment type="subcellular location">
    <subcellularLocation>
        <location evidence="1">Membrane</location>
        <topology evidence="1">Multi-pass membrane protein</topology>
    </subcellularLocation>
</comment>
<feature type="transmembrane region" description="Helical" evidence="8">
    <location>
        <begin position="100"/>
        <end position="121"/>
    </location>
</feature>
<feature type="transmembrane region" description="Helical" evidence="8">
    <location>
        <begin position="41"/>
        <end position="60"/>
    </location>
</feature>
<dbReference type="PANTHER" id="PTHR12560:SF0">
    <property type="entry name" value="LD18904P"/>
    <property type="match status" value="1"/>
</dbReference>
<sequence>FWKGFPLQGIDDDIWWYYTLSSAYYWSLLFNQVTEERKKDFWMMCVHHLVTLGLIYLSWLGNFTRVGSVVILLHDFADVFLEMSKLFIYMKHDRGSKIGFTLFTGVWILTRIIIYPCHILRSV</sequence>
<name>A0A8J2L6F1_9HEXA</name>
<organism evidence="10 11">
    <name type="scientific">Allacma fusca</name>
    <dbReference type="NCBI Taxonomy" id="39272"/>
    <lineage>
        <taxon>Eukaryota</taxon>
        <taxon>Metazoa</taxon>
        <taxon>Ecdysozoa</taxon>
        <taxon>Arthropoda</taxon>
        <taxon>Hexapoda</taxon>
        <taxon>Collembola</taxon>
        <taxon>Symphypleona</taxon>
        <taxon>Sminthuridae</taxon>
        <taxon>Allacma</taxon>
    </lineage>
</organism>
<evidence type="ECO:0000256" key="5">
    <source>
        <dbReference type="ARBA" id="ARBA00022989"/>
    </source>
</evidence>
<evidence type="ECO:0000313" key="11">
    <source>
        <dbReference type="Proteomes" id="UP000708208"/>
    </source>
</evidence>
<evidence type="ECO:0000256" key="1">
    <source>
        <dbReference type="ARBA" id="ARBA00004141"/>
    </source>
</evidence>
<dbReference type="InterPro" id="IPR016439">
    <property type="entry name" value="Lag1/Lac1-like"/>
</dbReference>
<keyword evidence="4 7" id="KW-0812">Transmembrane</keyword>
<dbReference type="EMBL" id="CAJVCH010539853">
    <property type="protein sequence ID" value="CAG7826462.1"/>
    <property type="molecule type" value="Genomic_DNA"/>
</dbReference>
<dbReference type="PANTHER" id="PTHR12560">
    <property type="entry name" value="LONGEVITY ASSURANCE FACTOR 1 LAG1"/>
    <property type="match status" value="1"/>
</dbReference>